<name>A0AC58ICC2_DANRE</name>
<organism evidence="1 2">
    <name type="scientific">Danio rerio</name>
    <name type="common">Zebrafish</name>
    <name type="synonym">Brachydanio rerio</name>
    <dbReference type="NCBI Taxonomy" id="7955"/>
    <lineage>
        <taxon>Eukaryota</taxon>
        <taxon>Metazoa</taxon>
        <taxon>Chordata</taxon>
        <taxon>Craniata</taxon>
        <taxon>Vertebrata</taxon>
        <taxon>Euteleostomi</taxon>
        <taxon>Actinopterygii</taxon>
        <taxon>Neopterygii</taxon>
        <taxon>Teleostei</taxon>
        <taxon>Ostariophysi</taxon>
        <taxon>Cypriniformes</taxon>
        <taxon>Danionidae</taxon>
        <taxon>Danioninae</taxon>
        <taxon>Danio</taxon>
    </lineage>
</organism>
<dbReference type="RefSeq" id="XP_073791876.1">
    <property type="nucleotide sequence ID" value="XM_073935775.1"/>
</dbReference>
<evidence type="ECO:0000313" key="1">
    <source>
        <dbReference type="Proteomes" id="UP000000437"/>
    </source>
</evidence>
<sequence length="167" mass="18609">MVVKMLLFCMIVPHIYDGFESSFGVMTENNETMDELYEDDDYYYYHQGYDEDYSGNYSTTVSLNMPSPKHPETDSSEGSFECTEQPDEQPDPIVYPVPTQNFDPVIKESSGSSPEWLDEQESSGSTIKVKTSSHKISPISGCGGSSLRREPQTSLSPDTSSSLPESL</sequence>
<protein>
    <submittedName>
        <fullName evidence="2">Uncharacterized protein isoform X4</fullName>
    </submittedName>
</protein>
<gene>
    <name evidence="2" type="primary">LOC100149161</name>
</gene>
<reference evidence="2" key="1">
    <citation type="submission" date="2025-08" db="UniProtKB">
        <authorList>
            <consortium name="RefSeq"/>
        </authorList>
    </citation>
    <scope>IDENTIFICATION</scope>
    <source>
        <strain evidence="2">Tuebingen</strain>
        <tissue evidence="2">Fibroblasts and whole tissue</tissue>
    </source>
</reference>
<evidence type="ECO:0000313" key="2">
    <source>
        <dbReference type="RefSeq" id="XP_073791876.1"/>
    </source>
</evidence>
<dbReference type="Proteomes" id="UP000000437">
    <property type="component" value="Chromosome 21"/>
</dbReference>
<accession>A0AC58ICC2</accession>
<keyword evidence="1" id="KW-1185">Reference proteome</keyword>
<proteinExistence type="predicted"/>